<evidence type="ECO:0000256" key="1">
    <source>
        <dbReference type="SAM" id="Phobius"/>
    </source>
</evidence>
<organism evidence="2 3">
    <name type="scientific">Bathycoccus prasinos</name>
    <dbReference type="NCBI Taxonomy" id="41875"/>
    <lineage>
        <taxon>Eukaryota</taxon>
        <taxon>Viridiplantae</taxon>
        <taxon>Chlorophyta</taxon>
        <taxon>Mamiellophyceae</taxon>
        <taxon>Mamiellales</taxon>
        <taxon>Bathycoccaceae</taxon>
        <taxon>Bathycoccus</taxon>
    </lineage>
</organism>
<dbReference type="EMBL" id="FO082278">
    <property type="protein sequence ID" value="CCO14423.1"/>
    <property type="molecule type" value="Genomic_DNA"/>
</dbReference>
<protein>
    <submittedName>
        <fullName evidence="2">Uncharacterized protein</fullName>
    </submittedName>
</protein>
<feature type="transmembrane region" description="Helical" evidence="1">
    <location>
        <begin position="12"/>
        <end position="30"/>
    </location>
</feature>
<gene>
    <name evidence="2" type="ORF">Bathy01g06190</name>
</gene>
<evidence type="ECO:0000313" key="2">
    <source>
        <dbReference type="EMBL" id="CCO14423.1"/>
    </source>
</evidence>
<keyword evidence="1" id="KW-0472">Membrane</keyword>
<keyword evidence="1" id="KW-1133">Transmembrane helix</keyword>
<dbReference type="RefSeq" id="XP_007515544.1">
    <property type="nucleotide sequence ID" value="XM_007515482.1"/>
</dbReference>
<evidence type="ECO:0000313" key="3">
    <source>
        <dbReference type="Proteomes" id="UP000198341"/>
    </source>
</evidence>
<sequence length="82" mass="9217">MREVISIHIGQAGVQTGALCFLVLVFLACGRMCEDSLILSLSVVDFFSSSSFLGDDDDDDDDKTDLSQRSLLMRFFRMMNNR</sequence>
<proteinExistence type="predicted"/>
<accession>K8EYY5</accession>
<dbReference type="Proteomes" id="UP000198341">
    <property type="component" value="Chromosome 1"/>
</dbReference>
<dbReference type="KEGG" id="bpg:Bathy01g06190"/>
<dbReference type="OrthoDB" id="1662883at2759"/>
<dbReference type="AlphaFoldDB" id="K8EYY5"/>
<reference evidence="2 3" key="1">
    <citation type="submission" date="2011-10" db="EMBL/GenBank/DDBJ databases">
        <authorList>
            <person name="Genoscope - CEA"/>
        </authorList>
    </citation>
    <scope>NUCLEOTIDE SEQUENCE [LARGE SCALE GENOMIC DNA]</scope>
    <source>
        <strain evidence="2 3">RCC 1105</strain>
    </source>
</reference>
<dbReference type="PROSITE" id="PS51257">
    <property type="entry name" value="PROKAR_LIPOPROTEIN"/>
    <property type="match status" value="1"/>
</dbReference>
<name>K8EYY5_9CHLO</name>
<keyword evidence="3" id="KW-1185">Reference proteome</keyword>
<dbReference type="GeneID" id="19018354"/>
<keyword evidence="1" id="KW-0812">Transmembrane</keyword>